<keyword evidence="1" id="KW-0812">Transmembrane</keyword>
<dbReference type="STRING" id="1172567.WQO_24020"/>
<dbReference type="AlphaFoldDB" id="A0A0U3BGD3"/>
<dbReference type="InterPro" id="IPR010390">
    <property type="entry name" value="ABC-2_transporter-like"/>
</dbReference>
<accession>A0A0U3BGD3</accession>
<keyword evidence="1" id="KW-1133">Transmembrane helix</keyword>
<feature type="transmembrane region" description="Helical" evidence="1">
    <location>
        <begin position="192"/>
        <end position="214"/>
    </location>
</feature>
<evidence type="ECO:0000256" key="1">
    <source>
        <dbReference type="SAM" id="Phobius"/>
    </source>
</evidence>
<dbReference type="PANTHER" id="PTHR36833">
    <property type="entry name" value="SLR0610 PROTEIN-RELATED"/>
    <property type="match status" value="1"/>
</dbReference>
<feature type="transmembrane region" description="Helical" evidence="1">
    <location>
        <begin position="118"/>
        <end position="135"/>
    </location>
</feature>
<dbReference type="PANTHER" id="PTHR36833:SF1">
    <property type="entry name" value="INTEGRAL MEMBRANE TRANSPORT PROTEIN"/>
    <property type="match status" value="1"/>
</dbReference>
<dbReference type="RefSeq" id="WP_010061536.1">
    <property type="nucleotide sequence ID" value="NZ_CP013738.1"/>
</dbReference>
<evidence type="ECO:0000313" key="2">
    <source>
        <dbReference type="EMBL" id="ALU96119.1"/>
    </source>
</evidence>
<feature type="transmembrane region" description="Helical" evidence="1">
    <location>
        <begin position="234"/>
        <end position="254"/>
    </location>
</feature>
<dbReference type="KEGG" id="sgb:WQO_24020"/>
<gene>
    <name evidence="2" type="ORF">WQO_24020</name>
</gene>
<sequence length="266" mass="29063">MRGARVYLLLAGAAFRAEFQYRGNLFINIIGGLFYQGVGLAFIWAVLDRFGQVGGWGLAEIAFLYGIRLTAHGLWLLPGHQLIHVDEVVIEGDYDRYLVRPVPPLVQLLTRRVRLSSLGDLAGGVVLLSIASASAPVDWSPGAVCFLLLAVAGGALVEGSLQLAASALVFRMKRVSPIKFAIDMIFSDFGNYPLKIFGPVAGFGLTFVFPLAFVAYLPATVLMERGDELAVPEWLAWGAPAIGVVLMYAAYRFWERQSRHYESSGH</sequence>
<keyword evidence="1" id="KW-0472">Membrane</keyword>
<feature type="transmembrane region" description="Helical" evidence="1">
    <location>
        <begin position="26"/>
        <end position="47"/>
    </location>
</feature>
<dbReference type="Proteomes" id="UP000064183">
    <property type="component" value="Chromosome"/>
</dbReference>
<organism evidence="2 3">
    <name type="scientific">Streptomyces globisporus C-1027</name>
    <dbReference type="NCBI Taxonomy" id="1172567"/>
    <lineage>
        <taxon>Bacteria</taxon>
        <taxon>Bacillati</taxon>
        <taxon>Actinomycetota</taxon>
        <taxon>Actinomycetes</taxon>
        <taxon>Kitasatosporales</taxon>
        <taxon>Streptomycetaceae</taxon>
        <taxon>Streptomyces</taxon>
    </lineage>
</organism>
<reference evidence="2 3" key="1">
    <citation type="journal article" date="2012" name="J. Bacteriol.">
        <title>Draft genome sequence of Streptomyces globisporus C-1027, which produces an antitumor antibiotic consisting of a nine-membered enediyne with a chromoprotein.</title>
        <authorList>
            <person name="Wang L."/>
            <person name="Wang S."/>
            <person name="He Q."/>
            <person name="Yu T."/>
            <person name="Li Q."/>
            <person name="Hong B."/>
        </authorList>
    </citation>
    <scope>NUCLEOTIDE SEQUENCE [LARGE SCALE GENOMIC DNA]</scope>
    <source>
        <strain evidence="2 3">C-1027</strain>
    </source>
</reference>
<dbReference type="EMBL" id="CP013738">
    <property type="protein sequence ID" value="ALU96119.1"/>
    <property type="molecule type" value="Genomic_DNA"/>
</dbReference>
<protein>
    <submittedName>
        <fullName evidence="2">ABC transporter permease</fullName>
    </submittedName>
</protein>
<feature type="transmembrane region" description="Helical" evidence="1">
    <location>
        <begin position="147"/>
        <end position="171"/>
    </location>
</feature>
<name>A0A0U3BGD3_STRGL</name>
<dbReference type="Pfam" id="PF06182">
    <property type="entry name" value="ABC2_membrane_6"/>
    <property type="match status" value="1"/>
</dbReference>
<proteinExistence type="predicted"/>
<dbReference type="GeneID" id="27785465"/>
<evidence type="ECO:0000313" key="3">
    <source>
        <dbReference type="Proteomes" id="UP000064183"/>
    </source>
</evidence>